<organism evidence="2 3">
    <name type="scientific">Subtercola boreus</name>
    <dbReference type="NCBI Taxonomy" id="120213"/>
    <lineage>
        <taxon>Bacteria</taxon>
        <taxon>Bacillati</taxon>
        <taxon>Actinomycetota</taxon>
        <taxon>Actinomycetes</taxon>
        <taxon>Micrococcales</taxon>
        <taxon>Microbacteriaceae</taxon>
        <taxon>Subtercola</taxon>
    </lineage>
</organism>
<gene>
    <name evidence="2" type="ORF">B7R22_17605</name>
</gene>
<reference evidence="2 3" key="1">
    <citation type="submission" date="2017-04" db="EMBL/GenBank/DDBJ databases">
        <title>Comparative genome analysis of Subtercola boreus.</title>
        <authorList>
            <person name="Cho Y.-J."/>
            <person name="Cho A."/>
            <person name="Kim O.-S."/>
            <person name="Lee J.-I."/>
        </authorList>
    </citation>
    <scope>NUCLEOTIDE SEQUENCE [LARGE SCALE GENOMIC DNA]</scope>
    <source>
        <strain evidence="2 3">P27479</strain>
    </source>
</reference>
<dbReference type="PANTHER" id="PTHR35339:SF4">
    <property type="entry name" value="LINALOOL DEHYDRATASE_ISOMERASE DOMAIN-CONTAINING PROTEIN"/>
    <property type="match status" value="1"/>
</dbReference>
<dbReference type="Proteomes" id="UP000256541">
    <property type="component" value="Unassembled WGS sequence"/>
</dbReference>
<sequence>MAAQSRDFSELLTHVDSPALDFSLSPITGLTRAHWLAVADDWLLSVARFRSPAGARIDLPGRPSHNGQRSDGVEGFARTFLLAAFRSADQKGVRGPDPHGHLARYLEGMVAGTARPGADDTDSWPIIGEMGGPDAQSHVEAASIALGLHLTREATWNLLATDEQDRIGGWLRSSLWRRPSPNNWYLFSLTVASFLEGVGRADERTSFIIERGLRLIDEWYRGEGWYSDGELRAFDHYIGWALHSYPVMHAHLRADSALSLRLGDRLRQFLESFQATFDSNGAPMFFGRSMIYRTATVASIAMGEIAGVSPLSSGQSRRVMSANLAYFLKRGATRDGVLSMGWHGPYPPIVQRYSGPGSPFWASKGFAALMLPDGHPVWTETETVTGAETVDVARAVASAGLLIQRTSADGIARIHNHGSDNVRPTTPDAGAPDPLYGRFAYSTRTGPTPLHTPSDNDVHVKLNGVWSVRRKIHAAATGANWAASWHAPRFTVYAPEAASDTASDTAVILPSTSIQSVTAVCSRVEVRITRLHGLESGLPFRLSGWAVASSTPELVTTRLTERGVTVRSDDAGTGGRLTSQLQAVTGWQNAATRSGSYGTALGNWAIVPELLGTTSGEIFVALASLTGTPGPEPLSEMVTVQVAGSKVDISWHDGTSTTIDMDAIDWS</sequence>
<dbReference type="PANTHER" id="PTHR35339">
    <property type="entry name" value="LINALOOL DEHYDRATASE_ISOMERASE DOMAIN-CONTAINING PROTEIN"/>
    <property type="match status" value="1"/>
</dbReference>
<comment type="caution">
    <text evidence="2">The sequence shown here is derived from an EMBL/GenBank/DDBJ whole genome shotgun (WGS) entry which is preliminary data.</text>
</comment>
<accession>A0A3E0VQB3</accession>
<evidence type="ECO:0000259" key="1">
    <source>
        <dbReference type="Pfam" id="PF10022"/>
    </source>
</evidence>
<dbReference type="AlphaFoldDB" id="A0A3E0VQB3"/>
<name>A0A3E0VQB3_9MICO</name>
<dbReference type="InterPro" id="IPR016624">
    <property type="entry name" value="UCP014753"/>
</dbReference>
<proteinExistence type="predicted"/>
<dbReference type="InterPro" id="IPR049349">
    <property type="entry name" value="DUF2264_N"/>
</dbReference>
<evidence type="ECO:0000313" key="3">
    <source>
        <dbReference type="Proteomes" id="UP000256541"/>
    </source>
</evidence>
<evidence type="ECO:0000313" key="2">
    <source>
        <dbReference type="EMBL" id="RFA11835.1"/>
    </source>
</evidence>
<dbReference type="Pfam" id="PF10022">
    <property type="entry name" value="DUF2264"/>
    <property type="match status" value="1"/>
</dbReference>
<feature type="domain" description="DUF2264" evidence="1">
    <location>
        <begin position="31"/>
        <end position="383"/>
    </location>
</feature>
<dbReference type="OrthoDB" id="9813465at2"/>
<dbReference type="EMBL" id="NBXB01000046">
    <property type="protein sequence ID" value="RFA11835.1"/>
    <property type="molecule type" value="Genomic_DNA"/>
</dbReference>
<protein>
    <recommendedName>
        <fullName evidence="1">DUF2264 domain-containing protein</fullName>
    </recommendedName>
</protein>